<dbReference type="PROSITE" id="PS50931">
    <property type="entry name" value="HTH_LYSR"/>
    <property type="match status" value="1"/>
</dbReference>
<dbReference type="RefSeq" id="WP_122197320.1">
    <property type="nucleotide sequence ID" value="NZ_JBHSKC010000001.1"/>
</dbReference>
<keyword evidence="3" id="KW-0238">DNA-binding</keyword>
<dbReference type="SUPFAM" id="SSF53850">
    <property type="entry name" value="Periplasmic binding protein-like II"/>
    <property type="match status" value="1"/>
</dbReference>
<dbReference type="SUPFAM" id="SSF46785">
    <property type="entry name" value="Winged helix' DNA-binding domain"/>
    <property type="match status" value="1"/>
</dbReference>
<dbReference type="Gene3D" id="1.10.10.10">
    <property type="entry name" value="Winged helix-like DNA-binding domain superfamily/Winged helix DNA-binding domain"/>
    <property type="match status" value="1"/>
</dbReference>
<gene>
    <name evidence="6" type="ORF">EBO15_27335</name>
</gene>
<dbReference type="OrthoDB" id="4131546at2"/>
<dbReference type="Pfam" id="PF03466">
    <property type="entry name" value="LysR_substrate"/>
    <property type="match status" value="1"/>
</dbReference>
<name>A0A3M2LRX9_9ACTN</name>
<dbReference type="FunFam" id="1.10.10.10:FF:000001">
    <property type="entry name" value="LysR family transcriptional regulator"/>
    <property type="match status" value="1"/>
</dbReference>
<dbReference type="Proteomes" id="UP000282674">
    <property type="component" value="Unassembled WGS sequence"/>
</dbReference>
<dbReference type="GO" id="GO:0003700">
    <property type="term" value="F:DNA-binding transcription factor activity"/>
    <property type="evidence" value="ECO:0007669"/>
    <property type="project" value="InterPro"/>
</dbReference>
<dbReference type="EMBL" id="RFFG01000057">
    <property type="protein sequence ID" value="RMI40214.1"/>
    <property type="molecule type" value="Genomic_DNA"/>
</dbReference>
<evidence type="ECO:0000313" key="7">
    <source>
        <dbReference type="Proteomes" id="UP000282674"/>
    </source>
</evidence>
<evidence type="ECO:0000256" key="4">
    <source>
        <dbReference type="ARBA" id="ARBA00023163"/>
    </source>
</evidence>
<evidence type="ECO:0000256" key="1">
    <source>
        <dbReference type="ARBA" id="ARBA00009437"/>
    </source>
</evidence>
<dbReference type="Pfam" id="PF00126">
    <property type="entry name" value="HTH_1"/>
    <property type="match status" value="1"/>
</dbReference>
<evidence type="ECO:0000256" key="3">
    <source>
        <dbReference type="ARBA" id="ARBA00023125"/>
    </source>
</evidence>
<reference evidence="6 7" key="1">
    <citation type="submission" date="2018-10" db="EMBL/GenBank/DDBJ databases">
        <title>Isolation from soil.</title>
        <authorList>
            <person name="Hu J."/>
        </authorList>
    </citation>
    <scope>NUCLEOTIDE SEQUENCE [LARGE SCALE GENOMIC DNA]</scope>
    <source>
        <strain evidence="6 7">NEAU-Ht49</strain>
    </source>
</reference>
<dbReference type="PANTHER" id="PTHR30126:SF40">
    <property type="entry name" value="HTH-TYPE TRANSCRIPTIONAL REGULATOR GLTR"/>
    <property type="match status" value="1"/>
</dbReference>
<protein>
    <submittedName>
        <fullName evidence="6">LysR family transcriptional regulator</fullName>
    </submittedName>
</protein>
<accession>A0A3M2LRX9</accession>
<organism evidence="6 7">
    <name type="scientific">Actinomadura harenae</name>
    <dbReference type="NCBI Taxonomy" id="2483351"/>
    <lineage>
        <taxon>Bacteria</taxon>
        <taxon>Bacillati</taxon>
        <taxon>Actinomycetota</taxon>
        <taxon>Actinomycetes</taxon>
        <taxon>Streptosporangiales</taxon>
        <taxon>Thermomonosporaceae</taxon>
        <taxon>Actinomadura</taxon>
    </lineage>
</organism>
<comment type="similarity">
    <text evidence="1">Belongs to the LysR transcriptional regulatory family.</text>
</comment>
<dbReference type="InterPro" id="IPR036388">
    <property type="entry name" value="WH-like_DNA-bd_sf"/>
</dbReference>
<dbReference type="PANTHER" id="PTHR30126">
    <property type="entry name" value="HTH-TYPE TRANSCRIPTIONAL REGULATOR"/>
    <property type="match status" value="1"/>
</dbReference>
<evidence type="ECO:0000313" key="6">
    <source>
        <dbReference type="EMBL" id="RMI40214.1"/>
    </source>
</evidence>
<keyword evidence="4" id="KW-0804">Transcription</keyword>
<dbReference type="InterPro" id="IPR000847">
    <property type="entry name" value="LysR_HTH_N"/>
</dbReference>
<evidence type="ECO:0000256" key="2">
    <source>
        <dbReference type="ARBA" id="ARBA00023015"/>
    </source>
</evidence>
<dbReference type="AlphaFoldDB" id="A0A3M2LRX9"/>
<evidence type="ECO:0000259" key="5">
    <source>
        <dbReference type="PROSITE" id="PS50931"/>
    </source>
</evidence>
<dbReference type="InterPro" id="IPR036390">
    <property type="entry name" value="WH_DNA-bd_sf"/>
</dbReference>
<dbReference type="Gene3D" id="3.40.190.290">
    <property type="match status" value="1"/>
</dbReference>
<keyword evidence="2" id="KW-0805">Transcription regulation</keyword>
<dbReference type="CDD" id="cd08420">
    <property type="entry name" value="PBP2_CysL_like"/>
    <property type="match status" value="1"/>
</dbReference>
<dbReference type="InterPro" id="IPR005119">
    <property type="entry name" value="LysR_subst-bd"/>
</dbReference>
<dbReference type="GO" id="GO:0000976">
    <property type="term" value="F:transcription cis-regulatory region binding"/>
    <property type="evidence" value="ECO:0007669"/>
    <property type="project" value="TreeGrafter"/>
</dbReference>
<sequence>MQLNLYRLWIFMTVVEEGGFSAAATKLYLSQPSVSNQVRQLEQSLRTTLIDRSGARIRLTPEGEVLLEYAKRVFLLADEAVTAIRQVSGLQSGTLVAGGSTTVGTYLLPPLLAAFRERHPGIEVGIFTGNAEQVEKRLLDGEIGVAVLAGTPRAPQLDGEPILQDRVVLITPPDHPLAGEPVVEPERLAGERFLLREPGSSTRAVQEEALAEWGLSGVSRAEIWGPETIKQAVASGLGISLVSEHCVEAEVAERRLAVLPVTPAPSPRPIVVAHRRDRLLGPAEQAFIELLKTTRAWPTRTPAQTPAPLRAVR</sequence>
<keyword evidence="7" id="KW-1185">Reference proteome</keyword>
<dbReference type="PRINTS" id="PR00039">
    <property type="entry name" value="HTHLYSR"/>
</dbReference>
<comment type="caution">
    <text evidence="6">The sequence shown here is derived from an EMBL/GenBank/DDBJ whole genome shotgun (WGS) entry which is preliminary data.</text>
</comment>
<feature type="domain" description="HTH lysR-type" evidence="5">
    <location>
        <begin position="3"/>
        <end position="60"/>
    </location>
</feature>
<proteinExistence type="inferred from homology"/>